<evidence type="ECO:0000256" key="6">
    <source>
        <dbReference type="ARBA" id="ARBA00023125"/>
    </source>
</evidence>
<comment type="subcellular location">
    <subcellularLocation>
        <location evidence="2">Cytoplasm</location>
    </subcellularLocation>
    <subcellularLocation>
        <location evidence="1">Nucleus</location>
    </subcellularLocation>
</comment>
<dbReference type="Gene3D" id="1.20.58.190">
    <property type="entry name" value="Translin, domain 1"/>
    <property type="match status" value="1"/>
</dbReference>
<reference evidence="10" key="1">
    <citation type="journal article" date="2017" name="Nat. Ecol. Evol.">
        <title>Genome expansion and lineage-specific genetic innovations in the forest pathogenic fungi Armillaria.</title>
        <authorList>
            <person name="Sipos G."/>
            <person name="Prasanna A.N."/>
            <person name="Walter M.C."/>
            <person name="O'Connor E."/>
            <person name="Balint B."/>
            <person name="Krizsan K."/>
            <person name="Kiss B."/>
            <person name="Hess J."/>
            <person name="Varga T."/>
            <person name="Slot J."/>
            <person name="Riley R."/>
            <person name="Boka B."/>
            <person name="Rigling D."/>
            <person name="Barry K."/>
            <person name="Lee J."/>
            <person name="Mihaltcheva S."/>
            <person name="LaButti K."/>
            <person name="Lipzen A."/>
            <person name="Waldron R."/>
            <person name="Moloney N.M."/>
            <person name="Sperisen C."/>
            <person name="Kredics L."/>
            <person name="Vagvoelgyi C."/>
            <person name="Patrignani A."/>
            <person name="Fitzpatrick D."/>
            <person name="Nagy I."/>
            <person name="Doyle S."/>
            <person name="Anderson J.B."/>
            <person name="Grigoriev I.V."/>
            <person name="Gueldener U."/>
            <person name="Muensterkoetter M."/>
            <person name="Nagy L.G."/>
        </authorList>
    </citation>
    <scope>NUCLEOTIDE SEQUENCE [LARGE SCALE GENOMIC DNA]</scope>
    <source>
        <strain evidence="10">C18/9</strain>
    </source>
</reference>
<dbReference type="GO" id="GO:0043565">
    <property type="term" value="F:sequence-specific DNA binding"/>
    <property type="evidence" value="ECO:0007669"/>
    <property type="project" value="InterPro"/>
</dbReference>
<protein>
    <submittedName>
        <fullName evidence="9">Related to Translin</fullName>
    </submittedName>
</protein>
<evidence type="ECO:0000256" key="4">
    <source>
        <dbReference type="ARBA" id="ARBA00022490"/>
    </source>
</evidence>
<sequence>MDPNDLENLNTTLDHEAQLREKIKEQVVELDKKTRTMVGMLNKIHSIPYSQVPGLVDSVYPVLRSTHIPHAALADLIPPNQFWRWKDMWTNSLRTSVFVAAFLEYLSKGTLISLASTSEALGIQDEWKDRFTLSIEDYLHGLITLVNELSRLAVNAVTLGNFQEPVKISVFVKDLFAGFTMLNLKNDLLRRRFDSLKYDMKKIEEVVYDVSLRKLAQPPDLASG</sequence>
<dbReference type="InterPro" id="IPR002848">
    <property type="entry name" value="Translin_fam"/>
</dbReference>
<dbReference type="STRING" id="47428.A0A284RFJ9"/>
<evidence type="ECO:0000256" key="3">
    <source>
        <dbReference type="ARBA" id="ARBA00005902"/>
    </source>
</evidence>
<keyword evidence="10" id="KW-1185">Reference proteome</keyword>
<evidence type="ECO:0000256" key="5">
    <source>
        <dbReference type="ARBA" id="ARBA00022884"/>
    </source>
</evidence>
<accession>A0A284RFJ9</accession>
<dbReference type="InterPro" id="IPR016069">
    <property type="entry name" value="Translin_C"/>
</dbReference>
<dbReference type="GO" id="GO:0005634">
    <property type="term" value="C:nucleus"/>
    <property type="evidence" value="ECO:0007669"/>
    <property type="project" value="UniProtKB-SubCell"/>
</dbReference>
<dbReference type="GO" id="GO:0003697">
    <property type="term" value="F:single-stranded DNA binding"/>
    <property type="evidence" value="ECO:0007669"/>
    <property type="project" value="InterPro"/>
</dbReference>
<dbReference type="Pfam" id="PF01997">
    <property type="entry name" value="Translin"/>
    <property type="match status" value="1"/>
</dbReference>
<dbReference type="CDD" id="cd14819">
    <property type="entry name" value="Translin"/>
    <property type="match status" value="1"/>
</dbReference>
<proteinExistence type="inferred from homology"/>
<dbReference type="FunFam" id="1.20.58.200:FF:000002">
    <property type="entry name" value="Putative translin"/>
    <property type="match status" value="1"/>
</dbReference>
<evidence type="ECO:0000313" key="10">
    <source>
        <dbReference type="Proteomes" id="UP000219338"/>
    </source>
</evidence>
<keyword evidence="5" id="KW-0694">RNA-binding</keyword>
<gene>
    <name evidence="9" type="ORF">ARMOST_10883</name>
</gene>
<dbReference type="InterPro" id="IPR036081">
    <property type="entry name" value="Translin_sf"/>
</dbReference>
<evidence type="ECO:0000256" key="1">
    <source>
        <dbReference type="ARBA" id="ARBA00004123"/>
    </source>
</evidence>
<organism evidence="9 10">
    <name type="scientific">Armillaria ostoyae</name>
    <name type="common">Armillaria root rot fungus</name>
    <dbReference type="NCBI Taxonomy" id="47428"/>
    <lineage>
        <taxon>Eukaryota</taxon>
        <taxon>Fungi</taxon>
        <taxon>Dikarya</taxon>
        <taxon>Basidiomycota</taxon>
        <taxon>Agaricomycotina</taxon>
        <taxon>Agaricomycetes</taxon>
        <taxon>Agaricomycetidae</taxon>
        <taxon>Agaricales</taxon>
        <taxon>Marasmiineae</taxon>
        <taxon>Physalacriaceae</taxon>
        <taxon>Armillaria</taxon>
    </lineage>
</organism>
<comment type="similarity">
    <text evidence="3">Belongs to the translin family.</text>
</comment>
<evidence type="ECO:0000256" key="2">
    <source>
        <dbReference type="ARBA" id="ARBA00004496"/>
    </source>
</evidence>
<dbReference type="OMA" id="AHGMEYW"/>
<evidence type="ECO:0000256" key="7">
    <source>
        <dbReference type="ARBA" id="ARBA00023242"/>
    </source>
</evidence>
<dbReference type="Gene3D" id="1.20.58.200">
    <property type="entry name" value="Translin, domain 2"/>
    <property type="match status" value="1"/>
</dbReference>
<keyword evidence="7" id="KW-0539">Nucleus</keyword>
<evidence type="ECO:0000313" key="9">
    <source>
        <dbReference type="EMBL" id="SJL07533.1"/>
    </source>
</evidence>
<dbReference type="Proteomes" id="UP000219338">
    <property type="component" value="Unassembled WGS sequence"/>
</dbReference>
<dbReference type="InterPro" id="IPR033956">
    <property type="entry name" value="Translin"/>
</dbReference>
<evidence type="ECO:0000256" key="8">
    <source>
        <dbReference type="SAM" id="Coils"/>
    </source>
</evidence>
<name>A0A284RFJ9_ARMOS</name>
<keyword evidence="4" id="KW-0963">Cytoplasm</keyword>
<dbReference type="InterPro" id="IPR016068">
    <property type="entry name" value="Translin_N"/>
</dbReference>
<dbReference type="AlphaFoldDB" id="A0A284RFJ9"/>
<dbReference type="OrthoDB" id="829at2759"/>
<keyword evidence="6" id="KW-0238">DNA-binding</keyword>
<dbReference type="PANTHER" id="PTHR10741">
    <property type="entry name" value="TRANSLIN AND TRANSLIN ASSOCIATED PROTEIN X"/>
    <property type="match status" value="1"/>
</dbReference>
<dbReference type="SUPFAM" id="SSF74784">
    <property type="entry name" value="Translin"/>
    <property type="match status" value="1"/>
</dbReference>
<dbReference type="GO" id="GO:0005737">
    <property type="term" value="C:cytoplasm"/>
    <property type="evidence" value="ECO:0007669"/>
    <property type="project" value="UniProtKB-SubCell"/>
</dbReference>
<feature type="coiled-coil region" evidence="8">
    <location>
        <begin position="6"/>
        <end position="33"/>
    </location>
</feature>
<dbReference type="GO" id="GO:0016070">
    <property type="term" value="P:RNA metabolic process"/>
    <property type="evidence" value="ECO:0007669"/>
    <property type="project" value="InterPro"/>
</dbReference>
<dbReference type="GO" id="GO:0003723">
    <property type="term" value="F:RNA binding"/>
    <property type="evidence" value="ECO:0007669"/>
    <property type="project" value="UniProtKB-KW"/>
</dbReference>
<keyword evidence="8" id="KW-0175">Coiled coil</keyword>
<dbReference type="EMBL" id="FUEG01000008">
    <property type="protein sequence ID" value="SJL07533.1"/>
    <property type="molecule type" value="Genomic_DNA"/>
</dbReference>